<dbReference type="KEGG" id="afg:AFULGI_00009600"/>
<evidence type="ECO:0000259" key="5">
    <source>
        <dbReference type="PROSITE" id="PS52002"/>
    </source>
</evidence>
<dbReference type="RefSeq" id="WP_010878376.1">
    <property type="nucleotide sequence ID" value="NZ_CP006577.1"/>
</dbReference>
<gene>
    <name evidence="6" type="ORF">AFULGI_00009600</name>
</gene>
<dbReference type="SUPFAM" id="SSF50182">
    <property type="entry name" value="Sm-like ribonucleoproteins"/>
    <property type="match status" value="1"/>
</dbReference>
<dbReference type="HAMAP" id="MF_00257">
    <property type="entry name" value="Lsm_RuxX"/>
    <property type="match status" value="1"/>
</dbReference>
<dbReference type="Proteomes" id="UP000028501">
    <property type="component" value="Chromosome"/>
</dbReference>
<dbReference type="SMR" id="A0A075WF64"/>
<name>A0A075WF64_ARCFL</name>
<keyword evidence="3 4" id="KW-0687">Ribonucleoprotein</keyword>
<proteinExistence type="inferred from homology"/>
<dbReference type="HOGENOM" id="CLU_076902_11_1_2"/>
<dbReference type="Pfam" id="PF01423">
    <property type="entry name" value="LSM"/>
    <property type="match status" value="1"/>
</dbReference>
<feature type="domain" description="Sm" evidence="5">
    <location>
        <begin position="4"/>
        <end position="76"/>
    </location>
</feature>
<dbReference type="SMART" id="SM00651">
    <property type="entry name" value="Sm"/>
    <property type="match status" value="1"/>
</dbReference>
<organism evidence="6 7">
    <name type="scientific">Archaeoglobus fulgidus DSM 8774</name>
    <dbReference type="NCBI Taxonomy" id="1344584"/>
    <lineage>
        <taxon>Archaea</taxon>
        <taxon>Methanobacteriati</taxon>
        <taxon>Methanobacteriota</taxon>
        <taxon>Archaeoglobi</taxon>
        <taxon>Archaeoglobales</taxon>
        <taxon>Archaeoglobaceae</taxon>
        <taxon>Archaeoglobus</taxon>
    </lineage>
</organism>
<evidence type="ECO:0000313" key="7">
    <source>
        <dbReference type="Proteomes" id="UP000028501"/>
    </source>
</evidence>
<dbReference type="EMBL" id="CP006577">
    <property type="protein sequence ID" value="AIG97749.1"/>
    <property type="molecule type" value="Genomic_DNA"/>
</dbReference>
<evidence type="ECO:0000256" key="1">
    <source>
        <dbReference type="ARBA" id="ARBA00006850"/>
    </source>
</evidence>
<accession>A0A075WF64</accession>
<sequence length="77" mass="8381">MPPRPLDVLNRSLKSPVIVRLKGGREFRGTLDGYDIHMNLVLLDAEEIQNGEVVRKVGSVVIRGDTVVFVSPAPGGE</sequence>
<dbReference type="InterPro" id="IPR001163">
    <property type="entry name" value="Sm_dom_euk/arc"/>
</dbReference>
<evidence type="ECO:0000256" key="2">
    <source>
        <dbReference type="ARBA" id="ARBA00021121"/>
    </source>
</evidence>
<dbReference type="GO" id="GO:1990904">
    <property type="term" value="C:ribonucleoprotein complex"/>
    <property type="evidence" value="ECO:0007669"/>
    <property type="project" value="UniProtKB-KW"/>
</dbReference>
<dbReference type="PANTHER" id="PTHR10553:SF5">
    <property type="entry name" value="U6 SNRNA-ASSOCIATED SM-LIKE PROTEIN LSM7"/>
    <property type="match status" value="1"/>
</dbReference>
<dbReference type="NCBIfam" id="NF001963">
    <property type="entry name" value="PRK00737.1"/>
    <property type="match status" value="1"/>
</dbReference>
<dbReference type="GeneID" id="24794473"/>
<protein>
    <recommendedName>
        <fullName evidence="2 4">Putative snRNP Sm-like protein</fullName>
    </recommendedName>
</protein>
<evidence type="ECO:0000256" key="3">
    <source>
        <dbReference type="ARBA" id="ARBA00023274"/>
    </source>
</evidence>
<reference evidence="6 7" key="1">
    <citation type="submission" date="2013-07" db="EMBL/GenBank/DDBJ databases">
        <title>Genome of Archaeoglobus fulgidus.</title>
        <authorList>
            <person name="Fiebig A."/>
            <person name="Birkeland N.-K."/>
        </authorList>
    </citation>
    <scope>NUCLEOTIDE SEQUENCE [LARGE SCALE GENOMIC DNA]</scope>
    <source>
        <strain evidence="6 7">DSM 8774</strain>
    </source>
</reference>
<dbReference type="InterPro" id="IPR047575">
    <property type="entry name" value="Sm"/>
</dbReference>
<dbReference type="AlphaFoldDB" id="A0A075WF64"/>
<dbReference type="PANTHER" id="PTHR10553">
    <property type="entry name" value="SMALL NUCLEAR RIBONUCLEOPROTEIN"/>
    <property type="match status" value="1"/>
</dbReference>
<dbReference type="CDD" id="cd01731">
    <property type="entry name" value="archaeal_Sm1"/>
    <property type="match status" value="1"/>
</dbReference>
<dbReference type="PROSITE" id="PS52002">
    <property type="entry name" value="SM"/>
    <property type="match status" value="1"/>
</dbReference>
<evidence type="ECO:0000256" key="4">
    <source>
        <dbReference type="HAMAP-Rule" id="MF_00257"/>
    </source>
</evidence>
<evidence type="ECO:0000313" key="6">
    <source>
        <dbReference type="EMBL" id="AIG97749.1"/>
    </source>
</evidence>
<dbReference type="GO" id="GO:0003723">
    <property type="term" value="F:RNA binding"/>
    <property type="evidence" value="ECO:0007669"/>
    <property type="project" value="InterPro"/>
</dbReference>
<dbReference type="InterPro" id="IPR010920">
    <property type="entry name" value="LSM_dom_sf"/>
</dbReference>
<comment type="similarity">
    <text evidence="1 4">Belongs to the snRNP Sm proteins family.</text>
</comment>
<dbReference type="InterPro" id="IPR022901">
    <property type="entry name" value="snRNP_Sm-like_arc"/>
</dbReference>
<dbReference type="InterPro" id="IPR044641">
    <property type="entry name" value="Lsm7/SmG-like"/>
</dbReference>
<dbReference type="Gene3D" id="2.30.30.100">
    <property type="match status" value="1"/>
</dbReference>